<proteinExistence type="predicted"/>
<evidence type="ECO:0000259" key="2">
    <source>
        <dbReference type="SMART" id="SM00244"/>
    </source>
</evidence>
<name>A0ABW4YS30_9HYPH</name>
<dbReference type="InterPro" id="IPR001107">
    <property type="entry name" value="Band_7"/>
</dbReference>
<comment type="subcellular location">
    <subcellularLocation>
        <location evidence="1">Membrane</location>
        <topology evidence="1">Single-pass membrane protein</topology>
    </subcellularLocation>
</comment>
<dbReference type="PRINTS" id="PR00721">
    <property type="entry name" value="STOMATIN"/>
</dbReference>
<feature type="domain" description="Band 7" evidence="2">
    <location>
        <begin position="21"/>
        <end position="179"/>
    </location>
</feature>
<sequence length="327" mass="35246">MIGFNLFVVVLLVLAIATIFAAVKTVPQGHQYTVERFGRYTRSLTPGLNLIIPFFDRIGSRVNVMEQVLDVPTQEVITRDNATVAVDGIAFFQVFDAARASYEVARLDTAILALTTTNIRTVMGAMDLDQLLSHRDEINERLLKVVDAAAAPWGVKITRIEIKDIVPPADLVSAMGRQMKAEREKRAAVLEAEGLRQAEILRAEGQKQSQILEAEGRREAAFRDAEARERLAEADARATQMLSAAVAAGDPAALNYYVAEKYVKALEAMASSPNQKTLILPYEATAVIGSLAGIAEIARGAFGEAAVPARARSWPTGPASGATADPG</sequence>
<dbReference type="Gene3D" id="3.30.479.30">
    <property type="entry name" value="Band 7 domain"/>
    <property type="match status" value="1"/>
</dbReference>
<organism evidence="3 4">
    <name type="scientific">Ancylobacter oerskovii</name>
    <dbReference type="NCBI Taxonomy" id="459519"/>
    <lineage>
        <taxon>Bacteria</taxon>
        <taxon>Pseudomonadati</taxon>
        <taxon>Pseudomonadota</taxon>
        <taxon>Alphaproteobacteria</taxon>
        <taxon>Hyphomicrobiales</taxon>
        <taxon>Xanthobacteraceae</taxon>
        <taxon>Ancylobacter</taxon>
    </lineage>
</organism>
<dbReference type="PANTHER" id="PTHR43327">
    <property type="entry name" value="STOMATIN-LIKE PROTEIN 2, MITOCHONDRIAL"/>
    <property type="match status" value="1"/>
</dbReference>
<dbReference type="InterPro" id="IPR050710">
    <property type="entry name" value="Band7/mec-2_domain"/>
</dbReference>
<dbReference type="InterPro" id="IPR001972">
    <property type="entry name" value="Stomatin_HflK_fam"/>
</dbReference>
<dbReference type="EMBL" id="JBHUHD010000001">
    <property type="protein sequence ID" value="MFD2138958.1"/>
    <property type="molecule type" value="Genomic_DNA"/>
</dbReference>
<accession>A0ABW4YS30</accession>
<dbReference type="RefSeq" id="WP_213355181.1">
    <property type="nucleotide sequence ID" value="NZ_JAHBGB010000041.1"/>
</dbReference>
<reference evidence="4" key="1">
    <citation type="journal article" date="2019" name="Int. J. Syst. Evol. Microbiol.">
        <title>The Global Catalogue of Microorganisms (GCM) 10K type strain sequencing project: providing services to taxonomists for standard genome sequencing and annotation.</title>
        <authorList>
            <consortium name="The Broad Institute Genomics Platform"/>
            <consortium name="The Broad Institute Genome Sequencing Center for Infectious Disease"/>
            <person name="Wu L."/>
            <person name="Ma J."/>
        </authorList>
    </citation>
    <scope>NUCLEOTIDE SEQUENCE [LARGE SCALE GENOMIC DNA]</scope>
    <source>
        <strain evidence="4">CCM 7435</strain>
    </source>
</reference>
<gene>
    <name evidence="3" type="ORF">ACFSNC_00960</name>
</gene>
<dbReference type="SMART" id="SM00244">
    <property type="entry name" value="PHB"/>
    <property type="match status" value="1"/>
</dbReference>
<keyword evidence="4" id="KW-1185">Reference proteome</keyword>
<dbReference type="PANTHER" id="PTHR43327:SF10">
    <property type="entry name" value="STOMATIN-LIKE PROTEIN 2, MITOCHONDRIAL"/>
    <property type="match status" value="1"/>
</dbReference>
<protein>
    <submittedName>
        <fullName evidence="3">SPFH domain-containing protein</fullName>
    </submittedName>
</protein>
<comment type="caution">
    <text evidence="3">The sequence shown here is derived from an EMBL/GenBank/DDBJ whole genome shotgun (WGS) entry which is preliminary data.</text>
</comment>
<dbReference type="SUPFAM" id="SSF117892">
    <property type="entry name" value="Band 7/SPFH domain"/>
    <property type="match status" value="1"/>
</dbReference>
<evidence type="ECO:0000313" key="4">
    <source>
        <dbReference type="Proteomes" id="UP001597299"/>
    </source>
</evidence>
<dbReference type="Pfam" id="PF01145">
    <property type="entry name" value="Band_7"/>
    <property type="match status" value="1"/>
</dbReference>
<dbReference type="Proteomes" id="UP001597299">
    <property type="component" value="Unassembled WGS sequence"/>
</dbReference>
<dbReference type="CDD" id="cd08829">
    <property type="entry name" value="SPFH_paraslipin"/>
    <property type="match status" value="1"/>
</dbReference>
<dbReference type="InterPro" id="IPR036013">
    <property type="entry name" value="Band_7/SPFH_dom_sf"/>
</dbReference>
<evidence type="ECO:0000313" key="3">
    <source>
        <dbReference type="EMBL" id="MFD2138958.1"/>
    </source>
</evidence>
<evidence type="ECO:0000256" key="1">
    <source>
        <dbReference type="ARBA" id="ARBA00004167"/>
    </source>
</evidence>